<dbReference type="RefSeq" id="WP_150585085.1">
    <property type="nucleotide sequence ID" value="NZ_CABPSE010000007.1"/>
</dbReference>
<dbReference type="EMBL" id="CABPSE010000007">
    <property type="protein sequence ID" value="VVE05392.1"/>
    <property type="molecule type" value="Genomic_DNA"/>
</dbReference>
<organism evidence="2 3">
    <name type="scientific">Pandoraea communis</name>
    <dbReference type="NCBI Taxonomy" id="2508297"/>
    <lineage>
        <taxon>Bacteria</taxon>
        <taxon>Pseudomonadati</taxon>
        <taxon>Pseudomonadota</taxon>
        <taxon>Betaproteobacteria</taxon>
        <taxon>Burkholderiales</taxon>
        <taxon>Burkholderiaceae</taxon>
        <taxon>Pandoraea</taxon>
    </lineage>
</organism>
<evidence type="ECO:0000256" key="1">
    <source>
        <dbReference type="SAM" id="MobiDB-lite"/>
    </source>
</evidence>
<evidence type="ECO:0000313" key="2">
    <source>
        <dbReference type="EMBL" id="VVE05392.1"/>
    </source>
</evidence>
<sequence length="77" mass="8104">MFGIRLGRVPDAPSILSIHMLGGGSDTPAPNADQKGASLAPQARASYDPSSAFQLVGNGELTEAQKMQLTREEKAHL</sequence>
<name>A0A5E4UZE8_9BURK</name>
<feature type="region of interest" description="Disordered" evidence="1">
    <location>
        <begin position="20"/>
        <end position="45"/>
    </location>
</feature>
<dbReference type="AlphaFoldDB" id="A0A5E4UZE8"/>
<keyword evidence="3" id="KW-1185">Reference proteome</keyword>
<accession>A0A5E4UZE8</accession>
<dbReference type="Proteomes" id="UP000383971">
    <property type="component" value="Unassembled WGS sequence"/>
</dbReference>
<proteinExistence type="predicted"/>
<protein>
    <submittedName>
        <fullName evidence="2">Filamentous hemagglutinin-like protein</fullName>
    </submittedName>
</protein>
<gene>
    <name evidence="2" type="ORF">PCO31111_02370</name>
</gene>
<evidence type="ECO:0000313" key="3">
    <source>
        <dbReference type="Proteomes" id="UP000383971"/>
    </source>
</evidence>
<reference evidence="2 3" key="1">
    <citation type="submission" date="2019-08" db="EMBL/GenBank/DDBJ databases">
        <authorList>
            <person name="Peeters C."/>
        </authorList>
    </citation>
    <scope>NUCLEOTIDE SEQUENCE [LARGE SCALE GENOMIC DNA]</scope>
    <source>
        <strain evidence="2 3">LMG 31111</strain>
    </source>
</reference>